<dbReference type="GO" id="GO:0030151">
    <property type="term" value="F:molybdenum ion binding"/>
    <property type="evidence" value="ECO:0007669"/>
    <property type="project" value="InterPro"/>
</dbReference>
<dbReference type="PROSITE" id="PS51340">
    <property type="entry name" value="MOSC"/>
    <property type="match status" value="1"/>
</dbReference>
<sequence length="132" mass="14499">MGELLEIWLKKNHGEPMVALIEAEVRTGEGIKDSAKEPHADRQVTVLSKESWEAATESIGKSVDPGERRANFIVSDVKLEETIGKILQIGELKIKVTGETFPCKLMDEVSDGLRDALKPEWRGGVTGSVIND</sequence>
<dbReference type="SUPFAM" id="SSF50800">
    <property type="entry name" value="PK beta-barrel domain-like"/>
    <property type="match status" value="1"/>
</dbReference>
<reference evidence="2" key="1">
    <citation type="submission" date="2018-05" db="EMBL/GenBank/DDBJ databases">
        <authorList>
            <person name="Lanie J.A."/>
            <person name="Ng W.-L."/>
            <person name="Kazmierczak K.M."/>
            <person name="Andrzejewski T.M."/>
            <person name="Davidsen T.M."/>
            <person name="Wayne K.J."/>
            <person name="Tettelin H."/>
            <person name="Glass J.I."/>
            <person name="Rusch D."/>
            <person name="Podicherti R."/>
            <person name="Tsui H.-C.T."/>
            <person name="Winkler M.E."/>
        </authorList>
    </citation>
    <scope>NUCLEOTIDE SEQUENCE</scope>
</reference>
<accession>A0A382ERE1</accession>
<protein>
    <recommendedName>
        <fullName evidence="1">MOSC domain-containing protein</fullName>
    </recommendedName>
</protein>
<dbReference type="GO" id="GO:0003824">
    <property type="term" value="F:catalytic activity"/>
    <property type="evidence" value="ECO:0007669"/>
    <property type="project" value="InterPro"/>
</dbReference>
<dbReference type="Gene3D" id="2.40.33.20">
    <property type="entry name" value="PK beta-barrel domain-like"/>
    <property type="match status" value="1"/>
</dbReference>
<feature type="domain" description="MOSC" evidence="1">
    <location>
        <begin position="15"/>
        <end position="132"/>
    </location>
</feature>
<organism evidence="2">
    <name type="scientific">marine metagenome</name>
    <dbReference type="NCBI Taxonomy" id="408172"/>
    <lineage>
        <taxon>unclassified sequences</taxon>
        <taxon>metagenomes</taxon>
        <taxon>ecological metagenomes</taxon>
    </lineage>
</organism>
<dbReference type="AlphaFoldDB" id="A0A382ERE1"/>
<dbReference type="InterPro" id="IPR052716">
    <property type="entry name" value="MOSC_domain"/>
</dbReference>
<dbReference type="InterPro" id="IPR005302">
    <property type="entry name" value="MoCF_Sase_C"/>
</dbReference>
<proteinExistence type="predicted"/>
<dbReference type="GO" id="GO:0030170">
    <property type="term" value="F:pyridoxal phosphate binding"/>
    <property type="evidence" value="ECO:0007669"/>
    <property type="project" value="InterPro"/>
</dbReference>
<feature type="non-terminal residue" evidence="2">
    <location>
        <position position="132"/>
    </location>
</feature>
<name>A0A382ERE1_9ZZZZ</name>
<dbReference type="EMBL" id="UINC01045921">
    <property type="protein sequence ID" value="SVB53258.1"/>
    <property type="molecule type" value="Genomic_DNA"/>
</dbReference>
<dbReference type="PANTHER" id="PTHR36930">
    <property type="entry name" value="METAL-SULFUR CLUSTER BIOSYNTHESIS PROTEINS YUAD-RELATED"/>
    <property type="match status" value="1"/>
</dbReference>
<evidence type="ECO:0000259" key="1">
    <source>
        <dbReference type="PROSITE" id="PS51340"/>
    </source>
</evidence>
<evidence type="ECO:0000313" key="2">
    <source>
        <dbReference type="EMBL" id="SVB53258.1"/>
    </source>
</evidence>
<dbReference type="PANTHER" id="PTHR36930:SF1">
    <property type="entry name" value="MOSC DOMAIN-CONTAINING PROTEIN"/>
    <property type="match status" value="1"/>
</dbReference>
<dbReference type="Pfam" id="PF03473">
    <property type="entry name" value="MOSC"/>
    <property type="match status" value="1"/>
</dbReference>
<gene>
    <name evidence="2" type="ORF">METZ01_LOCUS206112</name>
</gene>
<dbReference type="InterPro" id="IPR011037">
    <property type="entry name" value="Pyrv_Knase-like_insert_dom_sf"/>
</dbReference>